<accession>A0A6V7XZL7</accession>
<evidence type="ECO:0000256" key="1">
    <source>
        <dbReference type="SAM" id="SignalP"/>
    </source>
</evidence>
<gene>
    <name evidence="2" type="ORF">MENT_LOCUS48575</name>
    <name evidence="3" type="ORF">MENT_LOCUS50374</name>
    <name evidence="4" type="ORF">MENT_LOCUS58517</name>
</gene>
<comment type="caution">
    <text evidence="4">The sequence shown here is derived from an EMBL/GenBank/DDBJ whole genome shotgun (WGS) entry which is preliminary data.</text>
</comment>
<dbReference type="EMBL" id="CAJEWN010001217">
    <property type="protein sequence ID" value="CAD2195482.1"/>
    <property type="molecule type" value="Genomic_DNA"/>
</dbReference>
<feature type="chain" id="PRO_5036193713" evidence="1">
    <location>
        <begin position="20"/>
        <end position="146"/>
    </location>
</feature>
<evidence type="ECO:0000313" key="3">
    <source>
        <dbReference type="EMBL" id="CAD2197154.1"/>
    </source>
</evidence>
<dbReference type="Proteomes" id="UP000580250">
    <property type="component" value="Unassembled WGS sequence"/>
</dbReference>
<dbReference type="OrthoDB" id="5855668at2759"/>
<feature type="signal peptide" evidence="1">
    <location>
        <begin position="1"/>
        <end position="19"/>
    </location>
</feature>
<proteinExistence type="predicted"/>
<name>A0A6V7XZL7_MELEN</name>
<dbReference type="AlphaFoldDB" id="A0A6V7XZL7"/>
<dbReference type="EMBL" id="CAJEWN010002663">
    <property type="protein sequence ID" value="CAD2204756.1"/>
    <property type="molecule type" value="Genomic_DNA"/>
</dbReference>
<organism evidence="4 5">
    <name type="scientific">Meloidogyne enterolobii</name>
    <name type="common">Root-knot nematode worm</name>
    <name type="synonym">Meloidogyne mayaguensis</name>
    <dbReference type="NCBI Taxonomy" id="390850"/>
    <lineage>
        <taxon>Eukaryota</taxon>
        <taxon>Metazoa</taxon>
        <taxon>Ecdysozoa</taxon>
        <taxon>Nematoda</taxon>
        <taxon>Chromadorea</taxon>
        <taxon>Rhabditida</taxon>
        <taxon>Tylenchina</taxon>
        <taxon>Tylenchomorpha</taxon>
        <taxon>Tylenchoidea</taxon>
        <taxon>Meloidogynidae</taxon>
        <taxon>Meloidogyninae</taxon>
        <taxon>Meloidogyne</taxon>
    </lineage>
</organism>
<dbReference type="EMBL" id="CAJEWN010001399">
    <property type="protein sequence ID" value="CAD2197154.1"/>
    <property type="molecule type" value="Genomic_DNA"/>
</dbReference>
<sequence>MIPIFFLILACCFVPRSQLNCEEDVAQQIISLDAIGNFLVLLKSGKVKKIDERIDGSTCTIADYKRHVKLAYNQFFGSIIALDEQFVCARREYNGQFHMDNMLIRVVDLEDVFPVEFAVGEEMIWRCFLSSQDLQRAPEMKSSLWL</sequence>
<protein>
    <submittedName>
        <fullName evidence="4">Uncharacterized protein</fullName>
    </submittedName>
</protein>
<evidence type="ECO:0000313" key="4">
    <source>
        <dbReference type="EMBL" id="CAD2204756.1"/>
    </source>
</evidence>
<evidence type="ECO:0000313" key="2">
    <source>
        <dbReference type="EMBL" id="CAD2195482.1"/>
    </source>
</evidence>
<evidence type="ECO:0000313" key="5">
    <source>
        <dbReference type="Proteomes" id="UP000580250"/>
    </source>
</evidence>
<keyword evidence="1" id="KW-0732">Signal</keyword>
<reference evidence="4 5" key="1">
    <citation type="submission" date="2020-08" db="EMBL/GenBank/DDBJ databases">
        <authorList>
            <person name="Koutsovoulos G."/>
            <person name="Danchin GJ E."/>
        </authorList>
    </citation>
    <scope>NUCLEOTIDE SEQUENCE [LARGE SCALE GENOMIC DNA]</scope>
</reference>